<keyword evidence="3" id="KW-1185">Reference proteome</keyword>
<keyword evidence="1" id="KW-1133">Transmembrane helix</keyword>
<name>A0A6G0YPF3_APHCR</name>
<evidence type="ECO:0000313" key="2">
    <source>
        <dbReference type="EMBL" id="KAF0759533.1"/>
    </source>
</evidence>
<protein>
    <submittedName>
        <fullName evidence="2">Uncharacterized protein</fullName>
    </submittedName>
</protein>
<dbReference type="AlphaFoldDB" id="A0A6G0YPF3"/>
<feature type="non-terminal residue" evidence="2">
    <location>
        <position position="1"/>
    </location>
</feature>
<keyword evidence="1" id="KW-0812">Transmembrane</keyword>
<gene>
    <name evidence="2" type="ORF">FWK35_00030373</name>
</gene>
<comment type="caution">
    <text evidence="2">The sequence shown here is derived from an EMBL/GenBank/DDBJ whole genome shotgun (WGS) entry which is preliminary data.</text>
</comment>
<reference evidence="2 3" key="1">
    <citation type="submission" date="2019-08" db="EMBL/GenBank/DDBJ databases">
        <title>Whole genome of Aphis craccivora.</title>
        <authorList>
            <person name="Voronova N.V."/>
            <person name="Shulinski R.S."/>
            <person name="Bandarenka Y.V."/>
            <person name="Zhorov D.G."/>
            <person name="Warner D."/>
        </authorList>
    </citation>
    <scope>NUCLEOTIDE SEQUENCE [LARGE SCALE GENOMIC DNA]</scope>
    <source>
        <strain evidence="2">180601</strain>
        <tissue evidence="2">Whole Body</tissue>
    </source>
</reference>
<evidence type="ECO:0000313" key="3">
    <source>
        <dbReference type="Proteomes" id="UP000478052"/>
    </source>
</evidence>
<organism evidence="2 3">
    <name type="scientific">Aphis craccivora</name>
    <name type="common">Cowpea aphid</name>
    <dbReference type="NCBI Taxonomy" id="307492"/>
    <lineage>
        <taxon>Eukaryota</taxon>
        <taxon>Metazoa</taxon>
        <taxon>Ecdysozoa</taxon>
        <taxon>Arthropoda</taxon>
        <taxon>Hexapoda</taxon>
        <taxon>Insecta</taxon>
        <taxon>Pterygota</taxon>
        <taxon>Neoptera</taxon>
        <taxon>Paraneoptera</taxon>
        <taxon>Hemiptera</taxon>
        <taxon>Sternorrhyncha</taxon>
        <taxon>Aphidomorpha</taxon>
        <taxon>Aphidoidea</taxon>
        <taxon>Aphididae</taxon>
        <taxon>Aphidini</taxon>
        <taxon>Aphis</taxon>
        <taxon>Aphis</taxon>
    </lineage>
</organism>
<dbReference type="EMBL" id="VUJU01002962">
    <property type="protein sequence ID" value="KAF0759533.1"/>
    <property type="molecule type" value="Genomic_DNA"/>
</dbReference>
<keyword evidence="1" id="KW-0472">Membrane</keyword>
<sequence>RTGCVELIQRSREGTRRRVVEIHEIIIKIKRKKKKMDLSVKINRRDGNMAAKRKKYDKVLLLYVGNKVFFFPIWGFSRLIGKYY</sequence>
<dbReference type="Proteomes" id="UP000478052">
    <property type="component" value="Unassembled WGS sequence"/>
</dbReference>
<proteinExistence type="predicted"/>
<evidence type="ECO:0000256" key="1">
    <source>
        <dbReference type="SAM" id="Phobius"/>
    </source>
</evidence>
<feature type="transmembrane region" description="Helical" evidence="1">
    <location>
        <begin position="59"/>
        <end position="80"/>
    </location>
</feature>
<accession>A0A6G0YPF3</accession>